<dbReference type="GO" id="GO:0005737">
    <property type="term" value="C:cytoplasm"/>
    <property type="evidence" value="ECO:0007669"/>
    <property type="project" value="TreeGrafter"/>
</dbReference>
<protein>
    <submittedName>
        <fullName evidence="3">Glutathione S-transferase, N-terminal domain containing protein</fullName>
    </submittedName>
</protein>
<dbReference type="InterPro" id="IPR050802">
    <property type="entry name" value="EF-GSTs"/>
</dbReference>
<evidence type="ECO:0000313" key="4">
    <source>
        <dbReference type="Proteomes" id="UP001430356"/>
    </source>
</evidence>
<proteinExistence type="predicted"/>
<feature type="domain" description="GST N-terminal" evidence="2">
    <location>
        <begin position="1"/>
        <end position="82"/>
    </location>
</feature>
<evidence type="ECO:0000313" key="3">
    <source>
        <dbReference type="EMBL" id="KAK7202252.1"/>
    </source>
</evidence>
<organism evidence="3 4">
    <name type="scientific">Novymonas esmeraldas</name>
    <dbReference type="NCBI Taxonomy" id="1808958"/>
    <lineage>
        <taxon>Eukaryota</taxon>
        <taxon>Discoba</taxon>
        <taxon>Euglenozoa</taxon>
        <taxon>Kinetoplastea</taxon>
        <taxon>Metakinetoplastina</taxon>
        <taxon>Trypanosomatida</taxon>
        <taxon>Trypanosomatidae</taxon>
        <taxon>Novymonas</taxon>
    </lineage>
</organism>
<accession>A0AAW0FAJ9</accession>
<dbReference type="InterPro" id="IPR036249">
    <property type="entry name" value="Thioredoxin-like_sf"/>
</dbReference>
<reference evidence="3 4" key="1">
    <citation type="journal article" date="2021" name="MBio">
        <title>A New Model Trypanosomatid, Novymonas esmeraldas: Genomic Perception of Its 'Candidatus Pandoraea novymonadis' Endosymbiont.</title>
        <authorList>
            <person name="Zakharova A."/>
            <person name="Saura A."/>
            <person name="Butenko A."/>
            <person name="Podesvova L."/>
            <person name="Warmusova S."/>
            <person name="Kostygov A.Y."/>
            <person name="Nenarokova A."/>
            <person name="Lukes J."/>
            <person name="Opperdoes F.R."/>
            <person name="Yurchenko V."/>
        </authorList>
    </citation>
    <scope>NUCLEOTIDE SEQUENCE [LARGE SCALE GENOMIC DNA]</scope>
    <source>
        <strain evidence="3 4">E262AT.01</strain>
    </source>
</reference>
<comment type="caution">
    <text evidence="3">The sequence shown here is derived from an EMBL/GenBank/DDBJ whole genome shotgun (WGS) entry which is preliminary data.</text>
</comment>
<name>A0AAW0FAJ9_9TRYP</name>
<dbReference type="InterPro" id="IPR036282">
    <property type="entry name" value="Glutathione-S-Trfase_C_sf"/>
</dbReference>
<dbReference type="Gene3D" id="3.40.30.10">
    <property type="entry name" value="Glutaredoxin"/>
    <property type="match status" value="1"/>
</dbReference>
<evidence type="ECO:0000259" key="2">
    <source>
        <dbReference type="PROSITE" id="PS50404"/>
    </source>
</evidence>
<dbReference type="InterPro" id="IPR004045">
    <property type="entry name" value="Glutathione_S-Trfase_N"/>
</dbReference>
<dbReference type="GO" id="GO:0006414">
    <property type="term" value="P:translational elongation"/>
    <property type="evidence" value="ECO:0007669"/>
    <property type="project" value="TreeGrafter"/>
</dbReference>
<gene>
    <name evidence="3" type="ORF">NESM_000296100</name>
</gene>
<dbReference type="Pfam" id="PF13409">
    <property type="entry name" value="GST_N_2"/>
    <property type="match status" value="1"/>
</dbReference>
<feature type="compositionally biased region" description="Basic and acidic residues" evidence="1">
    <location>
        <begin position="232"/>
        <end position="249"/>
    </location>
</feature>
<dbReference type="SUPFAM" id="SSF52833">
    <property type="entry name" value="Thioredoxin-like"/>
    <property type="match status" value="1"/>
</dbReference>
<dbReference type="AlphaFoldDB" id="A0AAW0FAJ9"/>
<sequence length="375" mass="41071">MVVSLIGPLESPFVQRTLLVAAYAGIQLKLVPIRVGTENETEEYRINCHPMQRVPVMKTDEGYLFESNAMIRYLARTEVMLVAVGAGQDGGNGGAANNKIPHPQYAVPYAMYGHSLLESTQVDSWLDFAVTHIDLYALPFAAHERGTGPRPDADAQTLLRKGLAGLERRLTYLRDTRRALLRQSGALTARSAMTEEELLWNEEDYMASRATRDSRLSSVYNVAGSIRHRWTEKDRQEREKQLDSIKKATDAALGEEDGAGDAHRASRRMSSSRDSMMISATPRASVLMSARGSVAGGGVGGSDGQRQDLVFLVGDSLTAADLVVATAVHGALCCRELKPMVITDYPQVFRYYKSILTLPVAVEVGKAIRLSVIKA</sequence>
<feature type="region of interest" description="Disordered" evidence="1">
    <location>
        <begin position="232"/>
        <end position="275"/>
    </location>
</feature>
<dbReference type="PROSITE" id="PS50404">
    <property type="entry name" value="GST_NTER"/>
    <property type="match status" value="1"/>
</dbReference>
<dbReference type="GO" id="GO:0005634">
    <property type="term" value="C:nucleus"/>
    <property type="evidence" value="ECO:0007669"/>
    <property type="project" value="TreeGrafter"/>
</dbReference>
<keyword evidence="4" id="KW-1185">Reference proteome</keyword>
<dbReference type="Proteomes" id="UP001430356">
    <property type="component" value="Unassembled WGS sequence"/>
</dbReference>
<dbReference type="PANTHER" id="PTHR43986">
    <property type="entry name" value="ELONGATION FACTOR 1-GAMMA"/>
    <property type="match status" value="1"/>
</dbReference>
<dbReference type="Gene3D" id="1.20.1050.10">
    <property type="match status" value="1"/>
</dbReference>
<dbReference type="EMBL" id="JAECZO010000027">
    <property type="protein sequence ID" value="KAK7202252.1"/>
    <property type="molecule type" value="Genomic_DNA"/>
</dbReference>
<dbReference type="InterPro" id="IPR004046">
    <property type="entry name" value="GST_C"/>
</dbReference>
<dbReference type="FunFam" id="3.40.30.10:FF:000148">
    <property type="entry name" value="Elongation factor 1B gamma"/>
    <property type="match status" value="1"/>
</dbReference>
<dbReference type="Pfam" id="PF14497">
    <property type="entry name" value="GST_C_3"/>
    <property type="match status" value="1"/>
</dbReference>
<dbReference type="PANTHER" id="PTHR43986:SF1">
    <property type="entry name" value="ELONGATION FACTOR 1-GAMMA"/>
    <property type="match status" value="1"/>
</dbReference>
<dbReference type="SUPFAM" id="SSF47616">
    <property type="entry name" value="GST C-terminal domain-like"/>
    <property type="match status" value="1"/>
</dbReference>
<evidence type="ECO:0000256" key="1">
    <source>
        <dbReference type="SAM" id="MobiDB-lite"/>
    </source>
</evidence>